<dbReference type="Proteomes" id="UP000327439">
    <property type="component" value="Chromosome D05"/>
</dbReference>
<evidence type="ECO:0000313" key="2">
    <source>
        <dbReference type="Proteomes" id="UP000327439"/>
    </source>
</evidence>
<gene>
    <name evidence="1" type="ORF">ES319_D05G027400v1</name>
</gene>
<accession>A0A5J5R8E8</accession>
<dbReference type="EMBL" id="CM018219">
    <property type="protein sequence ID" value="KAB2027356.1"/>
    <property type="molecule type" value="Genomic_DNA"/>
</dbReference>
<proteinExistence type="predicted"/>
<sequence length="54" mass="6051">MGVRRVKGGDVKWLPDNEWMPPSGVQAGTIYSDILQSQGRMIVDLHPAKFPKSR</sequence>
<reference evidence="2" key="1">
    <citation type="journal article" date="2020" name="Nat. Genet.">
        <title>Genomic diversifications of five Gossypium allopolyploid species and their impact on cotton improvement.</title>
        <authorList>
            <person name="Chen Z.J."/>
            <person name="Sreedasyam A."/>
            <person name="Ando A."/>
            <person name="Song Q."/>
            <person name="De Santiago L.M."/>
            <person name="Hulse-Kemp A.M."/>
            <person name="Ding M."/>
            <person name="Ye W."/>
            <person name="Kirkbride R.C."/>
            <person name="Jenkins J."/>
            <person name="Plott C."/>
            <person name="Lovell J."/>
            <person name="Lin Y.M."/>
            <person name="Vaughn R."/>
            <person name="Liu B."/>
            <person name="Simpson S."/>
            <person name="Scheffler B.E."/>
            <person name="Wen L."/>
            <person name="Saski C.A."/>
            <person name="Grover C.E."/>
            <person name="Hu G."/>
            <person name="Conover J.L."/>
            <person name="Carlson J.W."/>
            <person name="Shu S."/>
            <person name="Boston L.B."/>
            <person name="Williams M."/>
            <person name="Peterson D.G."/>
            <person name="McGee K."/>
            <person name="Jones D.C."/>
            <person name="Wendel J.F."/>
            <person name="Stelly D.M."/>
            <person name="Grimwood J."/>
            <person name="Schmutz J."/>
        </authorList>
    </citation>
    <scope>NUCLEOTIDE SEQUENCE [LARGE SCALE GENOMIC DNA]</scope>
    <source>
        <strain evidence="2">cv. 3-79</strain>
    </source>
</reference>
<organism evidence="1 2">
    <name type="scientific">Gossypium barbadense</name>
    <name type="common">Sea Island cotton</name>
    <name type="synonym">Hibiscus barbadensis</name>
    <dbReference type="NCBI Taxonomy" id="3634"/>
    <lineage>
        <taxon>Eukaryota</taxon>
        <taxon>Viridiplantae</taxon>
        <taxon>Streptophyta</taxon>
        <taxon>Embryophyta</taxon>
        <taxon>Tracheophyta</taxon>
        <taxon>Spermatophyta</taxon>
        <taxon>Magnoliopsida</taxon>
        <taxon>eudicotyledons</taxon>
        <taxon>Gunneridae</taxon>
        <taxon>Pentapetalae</taxon>
        <taxon>rosids</taxon>
        <taxon>malvids</taxon>
        <taxon>Malvales</taxon>
        <taxon>Malvaceae</taxon>
        <taxon>Malvoideae</taxon>
        <taxon>Gossypium</taxon>
    </lineage>
</organism>
<evidence type="ECO:0000313" key="1">
    <source>
        <dbReference type="EMBL" id="KAB2027356.1"/>
    </source>
</evidence>
<dbReference type="AlphaFoldDB" id="A0A5J5R8E8"/>
<keyword evidence="2" id="KW-1185">Reference proteome</keyword>
<name>A0A5J5R8E8_GOSBA</name>
<protein>
    <submittedName>
        <fullName evidence="1">Uncharacterized protein</fullName>
    </submittedName>
</protein>